<dbReference type="Gene3D" id="3.30.160.70">
    <property type="entry name" value="Methylated DNA-protein cysteine methyltransferase domain"/>
    <property type="match status" value="1"/>
</dbReference>
<evidence type="ECO:0000259" key="3">
    <source>
        <dbReference type="Pfam" id="PF02870"/>
    </source>
</evidence>
<protein>
    <submittedName>
        <fullName evidence="4">Methylated-DNA--[protein]-cysteine S-methyltransferase</fullName>
    </submittedName>
</protein>
<dbReference type="SUPFAM" id="SSF53155">
    <property type="entry name" value="Methylated DNA-protein cysteine methyltransferase domain"/>
    <property type="match status" value="1"/>
</dbReference>
<dbReference type="PANTHER" id="PTHR10815:SF13">
    <property type="entry name" value="METHYLATED-DNA--PROTEIN-CYSTEINE METHYLTRANSFERASE"/>
    <property type="match status" value="1"/>
</dbReference>
<gene>
    <name evidence="4" type="ORF">GCM10009862_08290</name>
</gene>
<dbReference type="EMBL" id="BAAARI010000004">
    <property type="protein sequence ID" value="GAA2571769.1"/>
    <property type="molecule type" value="Genomic_DNA"/>
</dbReference>
<dbReference type="NCBIfam" id="TIGR00589">
    <property type="entry name" value="ogt"/>
    <property type="match status" value="1"/>
</dbReference>
<keyword evidence="1" id="KW-0227">DNA damage</keyword>
<dbReference type="InterPro" id="IPR036388">
    <property type="entry name" value="WH-like_DNA-bd_sf"/>
</dbReference>
<evidence type="ECO:0000313" key="4">
    <source>
        <dbReference type="EMBL" id="GAA2571769.1"/>
    </source>
</evidence>
<dbReference type="InterPro" id="IPR036217">
    <property type="entry name" value="MethylDNA_cys_MeTrfase_DNAb"/>
</dbReference>
<dbReference type="Proteomes" id="UP001500274">
    <property type="component" value="Unassembled WGS sequence"/>
</dbReference>
<feature type="domain" description="Methylated-DNA-[protein]-cysteine S-methyltransferase DNA binding" evidence="2">
    <location>
        <begin position="87"/>
        <end position="165"/>
    </location>
</feature>
<dbReference type="CDD" id="cd06445">
    <property type="entry name" value="ATase"/>
    <property type="match status" value="1"/>
</dbReference>
<dbReference type="Gene3D" id="1.10.10.10">
    <property type="entry name" value="Winged helix-like DNA-binding domain superfamily/Winged helix DNA-binding domain"/>
    <property type="match status" value="1"/>
</dbReference>
<name>A0ABP6BKX8_9MICO</name>
<reference evidence="5" key="1">
    <citation type="journal article" date="2019" name="Int. J. Syst. Evol. Microbiol.">
        <title>The Global Catalogue of Microorganisms (GCM) 10K type strain sequencing project: providing services to taxonomists for standard genome sequencing and annotation.</title>
        <authorList>
            <consortium name="The Broad Institute Genomics Platform"/>
            <consortium name="The Broad Institute Genome Sequencing Center for Infectious Disease"/>
            <person name="Wu L."/>
            <person name="Ma J."/>
        </authorList>
    </citation>
    <scope>NUCLEOTIDE SEQUENCE [LARGE SCALE GENOMIC DNA]</scope>
    <source>
        <strain evidence="5">JCM 16365</strain>
    </source>
</reference>
<comment type="caution">
    <text evidence="4">The sequence shown here is derived from an EMBL/GenBank/DDBJ whole genome shotgun (WGS) entry which is preliminary data.</text>
</comment>
<organism evidence="4 5">
    <name type="scientific">Microbacterium binotii</name>
    <dbReference type="NCBI Taxonomy" id="462710"/>
    <lineage>
        <taxon>Bacteria</taxon>
        <taxon>Bacillati</taxon>
        <taxon>Actinomycetota</taxon>
        <taxon>Actinomycetes</taxon>
        <taxon>Micrococcales</taxon>
        <taxon>Microbacteriaceae</taxon>
        <taxon>Microbacterium</taxon>
    </lineage>
</organism>
<evidence type="ECO:0000313" key="5">
    <source>
        <dbReference type="Proteomes" id="UP001500274"/>
    </source>
</evidence>
<evidence type="ECO:0000256" key="1">
    <source>
        <dbReference type="ARBA" id="ARBA00022763"/>
    </source>
</evidence>
<dbReference type="PANTHER" id="PTHR10815">
    <property type="entry name" value="METHYLATED-DNA--PROTEIN-CYSTEINE METHYLTRANSFERASE"/>
    <property type="match status" value="1"/>
</dbReference>
<dbReference type="InterPro" id="IPR014048">
    <property type="entry name" value="MethylDNA_cys_MeTrfase_DNA-bd"/>
</dbReference>
<dbReference type="RefSeq" id="WP_344227175.1">
    <property type="nucleotide sequence ID" value="NZ_BAAARI010000004.1"/>
</dbReference>
<dbReference type="Pfam" id="PF01035">
    <property type="entry name" value="DNA_binding_1"/>
    <property type="match status" value="1"/>
</dbReference>
<dbReference type="SUPFAM" id="SSF46767">
    <property type="entry name" value="Methylated DNA-protein cysteine methyltransferase, C-terminal domain"/>
    <property type="match status" value="1"/>
</dbReference>
<accession>A0ABP6BKX8</accession>
<feature type="domain" description="Methylguanine DNA methyltransferase ribonuclease-like" evidence="3">
    <location>
        <begin position="10"/>
        <end position="81"/>
    </location>
</feature>
<keyword evidence="5" id="KW-1185">Reference proteome</keyword>
<dbReference type="InterPro" id="IPR036631">
    <property type="entry name" value="MGMT_N_sf"/>
</dbReference>
<sequence>MTPTGFRIHPTPLGDALVLTSDAGLIGFEFLSAPLGSALAAWTERLGREPVPIDDDADALLAQVDEYFEGSRTAFDIDLDLSLVGGFARDALEAISRIPYGETASYGEIAAEAGSPRAHRAVGSACAHTPISLVIPAHRVIRSDGSIGEYGGRPEHKRYLLDLEAAHRPAGV</sequence>
<dbReference type="Pfam" id="PF02870">
    <property type="entry name" value="Methyltransf_1N"/>
    <property type="match status" value="1"/>
</dbReference>
<evidence type="ECO:0000259" key="2">
    <source>
        <dbReference type="Pfam" id="PF01035"/>
    </source>
</evidence>
<dbReference type="InterPro" id="IPR008332">
    <property type="entry name" value="MethylG_MeTrfase_N"/>
</dbReference>
<proteinExistence type="predicted"/>